<evidence type="ECO:0000256" key="1">
    <source>
        <dbReference type="SAM" id="Phobius"/>
    </source>
</evidence>
<keyword evidence="1" id="KW-0472">Membrane</keyword>
<gene>
    <name evidence="2" type="ORF">FHX76_000677</name>
</gene>
<protein>
    <submittedName>
        <fullName evidence="2">Uncharacterized protein</fullName>
    </submittedName>
</protein>
<keyword evidence="1" id="KW-1133">Transmembrane helix</keyword>
<reference evidence="2 3" key="1">
    <citation type="submission" date="2020-02" db="EMBL/GenBank/DDBJ databases">
        <title>Sequencing the genomes of 1000 actinobacteria strains.</title>
        <authorList>
            <person name="Klenk H.-P."/>
        </authorList>
    </citation>
    <scope>NUCLEOTIDE SEQUENCE [LARGE SCALE GENOMIC DNA]</scope>
    <source>
        <strain evidence="2 3">DSM 27960</strain>
    </source>
</reference>
<evidence type="ECO:0000313" key="2">
    <source>
        <dbReference type="EMBL" id="NIH52809.1"/>
    </source>
</evidence>
<dbReference type="AlphaFoldDB" id="A0A7X5TST9"/>
<name>A0A7X5TST9_9MICO</name>
<dbReference type="EMBL" id="JAAMOX010000001">
    <property type="protein sequence ID" value="NIH52809.1"/>
    <property type="molecule type" value="Genomic_DNA"/>
</dbReference>
<keyword evidence="1" id="KW-0812">Transmembrane</keyword>
<dbReference type="Proteomes" id="UP000541033">
    <property type="component" value="Unassembled WGS sequence"/>
</dbReference>
<dbReference type="RefSeq" id="WP_167147903.1">
    <property type="nucleotide sequence ID" value="NZ_JAAMOX010000001.1"/>
</dbReference>
<evidence type="ECO:0000313" key="3">
    <source>
        <dbReference type="Proteomes" id="UP000541033"/>
    </source>
</evidence>
<accession>A0A7X5TST9</accession>
<keyword evidence="3" id="KW-1185">Reference proteome</keyword>
<feature type="transmembrane region" description="Helical" evidence="1">
    <location>
        <begin position="41"/>
        <end position="64"/>
    </location>
</feature>
<organism evidence="2 3">
    <name type="scientific">Lysinibacter cavernae</name>
    <dbReference type="NCBI Taxonomy" id="1640652"/>
    <lineage>
        <taxon>Bacteria</taxon>
        <taxon>Bacillati</taxon>
        <taxon>Actinomycetota</taxon>
        <taxon>Actinomycetes</taxon>
        <taxon>Micrococcales</taxon>
        <taxon>Microbacteriaceae</taxon>
        <taxon>Lysinibacter</taxon>
    </lineage>
</organism>
<sequence>MKDTVAPYPELILFDTPPVTDAETLAKIHALASAETVALNVYVDVFVVVALQLPFAIFPVEFLIESL</sequence>
<comment type="caution">
    <text evidence="2">The sequence shown here is derived from an EMBL/GenBank/DDBJ whole genome shotgun (WGS) entry which is preliminary data.</text>
</comment>
<proteinExistence type="predicted"/>